<keyword evidence="7" id="KW-0735">Signal-anchor</keyword>
<name>G3BF61_CANTC</name>
<dbReference type="AlphaFoldDB" id="G3BF61"/>
<dbReference type="InterPro" id="IPR029044">
    <property type="entry name" value="Nucleotide-diphossugar_trans"/>
</dbReference>
<dbReference type="UniPathway" id="UPA00378"/>
<reference evidence="13 14" key="1">
    <citation type="journal article" date="2011" name="Proc. Natl. Acad. Sci. U.S.A.">
        <title>Comparative genomics of xylose-fermenting fungi for enhanced biofuel production.</title>
        <authorList>
            <person name="Wohlbach D.J."/>
            <person name="Kuo A."/>
            <person name="Sato T.K."/>
            <person name="Potts K.M."/>
            <person name="Salamov A.A."/>
            <person name="LaButti K.M."/>
            <person name="Sun H."/>
            <person name="Clum A."/>
            <person name="Pangilinan J.L."/>
            <person name="Lindquist E.A."/>
            <person name="Lucas S."/>
            <person name="Lapidus A."/>
            <person name="Jin M."/>
            <person name="Gunawan C."/>
            <person name="Balan V."/>
            <person name="Dale B.E."/>
            <person name="Jeffries T.W."/>
            <person name="Zinkel R."/>
            <person name="Barry K.W."/>
            <person name="Grigoriev I.V."/>
            <person name="Gasch A.P."/>
        </authorList>
    </citation>
    <scope>NUCLEOTIDE SEQUENCE [LARGE SCALE GENOMIC DNA]</scope>
    <source>
        <strain evidence="14">ATCC 10573 / BCRC 21748 / CBS 615 / JCM 9827 / NBRC 10315 / NRRL Y-1498 / VKM Y-70</strain>
    </source>
</reference>
<evidence type="ECO:0000256" key="2">
    <source>
        <dbReference type="ARBA" id="ARBA00004922"/>
    </source>
</evidence>
<evidence type="ECO:0000256" key="8">
    <source>
        <dbReference type="ARBA" id="ARBA00022989"/>
    </source>
</evidence>
<keyword evidence="10 12" id="KW-0472">Membrane</keyword>
<proteinExistence type="inferred from homology"/>
<protein>
    <recommendedName>
        <fullName evidence="15">Nucleotide-diphospho-sugar transferase</fullName>
    </recommendedName>
</protein>
<evidence type="ECO:0000256" key="12">
    <source>
        <dbReference type="SAM" id="Phobius"/>
    </source>
</evidence>
<keyword evidence="4" id="KW-0328">Glycosyltransferase</keyword>
<dbReference type="PANTHER" id="PTHR31392">
    <property type="entry name" value="ALPHA-1,3-MANNOSYLTRANSFERASE MNN1-RELATED"/>
    <property type="match status" value="1"/>
</dbReference>
<dbReference type="OrthoDB" id="430354at2759"/>
<dbReference type="Gene3D" id="3.90.550.10">
    <property type="entry name" value="Spore Coat Polysaccharide Biosynthesis Protein SpsA, Chain A"/>
    <property type="match status" value="1"/>
</dbReference>
<evidence type="ECO:0000256" key="11">
    <source>
        <dbReference type="ARBA" id="ARBA00023180"/>
    </source>
</evidence>
<dbReference type="InterPro" id="IPR022751">
    <property type="entry name" value="Alpha_mannosyltransferase"/>
</dbReference>
<evidence type="ECO:0000256" key="1">
    <source>
        <dbReference type="ARBA" id="ARBA00004323"/>
    </source>
</evidence>
<feature type="transmembrane region" description="Helical" evidence="12">
    <location>
        <begin position="13"/>
        <end position="32"/>
    </location>
</feature>
<keyword evidence="9" id="KW-0333">Golgi apparatus</keyword>
<dbReference type="EMBL" id="GL996528">
    <property type="protein sequence ID" value="EGV60647.1"/>
    <property type="molecule type" value="Genomic_DNA"/>
</dbReference>
<evidence type="ECO:0000256" key="6">
    <source>
        <dbReference type="ARBA" id="ARBA00022692"/>
    </source>
</evidence>
<evidence type="ECO:0000256" key="10">
    <source>
        <dbReference type="ARBA" id="ARBA00023136"/>
    </source>
</evidence>
<evidence type="ECO:0000256" key="3">
    <source>
        <dbReference type="ARBA" id="ARBA00009105"/>
    </source>
</evidence>
<organism evidence="14">
    <name type="scientific">Candida tenuis (strain ATCC 10573 / BCRC 21748 / CBS 615 / JCM 9827 / NBRC 10315 / NRRL Y-1498 / VKM Y-70)</name>
    <name type="common">Yeast</name>
    <name type="synonym">Yamadazyma tenuis</name>
    <dbReference type="NCBI Taxonomy" id="590646"/>
    <lineage>
        <taxon>Eukaryota</taxon>
        <taxon>Fungi</taxon>
        <taxon>Dikarya</taxon>
        <taxon>Ascomycota</taxon>
        <taxon>Saccharomycotina</taxon>
        <taxon>Pichiomycetes</taxon>
        <taxon>Debaryomycetaceae</taxon>
        <taxon>Yamadazyma</taxon>
    </lineage>
</organism>
<evidence type="ECO:0000256" key="4">
    <source>
        <dbReference type="ARBA" id="ARBA00022676"/>
    </source>
</evidence>
<accession>G3BF61</accession>
<evidence type="ECO:0000256" key="5">
    <source>
        <dbReference type="ARBA" id="ARBA00022679"/>
    </source>
</evidence>
<keyword evidence="8 12" id="KW-1133">Transmembrane helix</keyword>
<dbReference type="GO" id="GO:0006493">
    <property type="term" value="P:protein O-linked glycosylation"/>
    <property type="evidence" value="ECO:0007669"/>
    <property type="project" value="TreeGrafter"/>
</dbReference>
<dbReference type="GO" id="GO:0046354">
    <property type="term" value="P:mannan biosynthetic process"/>
    <property type="evidence" value="ECO:0007669"/>
    <property type="project" value="UniProtKB-ARBA"/>
</dbReference>
<evidence type="ECO:0000256" key="9">
    <source>
        <dbReference type="ARBA" id="ARBA00023034"/>
    </source>
</evidence>
<dbReference type="PANTHER" id="PTHR31392:SF1">
    <property type="entry name" value="ALPHA-1,3-MANNOSYLTRANSFERASE MNN1-RELATED"/>
    <property type="match status" value="1"/>
</dbReference>
<sequence length="777" mass="89719">MDKTFNLRHNRKTVFYGLIVVWLVSVNLWLYGYKSVGFAASEASIYDHEYGTPTTISAQPSSVNVDVFHDTTIKNMAQAVGIKDTRSIDAHSSVYDSLLAKHQLSDILTNLDFTERCDLYFKNLFGQNRNWFVNPSEDLPLDHRHEFDYESFKHNVYDGMKEKYAEGSHKKVDDVDYNDKKVAKAVESLVKAEYKQFWDKTMGIEQKMVDYLSHLRIFNKCYITNDNKYIMDKANKLLTKEATKIDHSKFQADSAEKLINHKSFGSCSELESRIYKWISFSYPIYERWTGDIFLTPPNMRDFVKYPEVFKPTTPKFNELTDDVTKSTLTGNKPCFFNNFKNKLNGKGIVLSIKDSHVDDTVKLIHLLRALNNHYPIQIVFYDSINDESKIKIVNAARKKMIDLPASFNKVAKNFPPGYFNFQDGGLPKQEVWFVNTYNAIHNNYKDKFRGFANKFLATLFNSFEEVMLIDADTVLVQNPSYYFNLKNYVSKGAYFFKDRTAPEFRPTGDTKFFEKITPSILDNLMFDIPIISQKTLGLEFFQGMGHFMESGLVLINRNLHFNSVLTMVQLNFFNPVTTRVYGDKEIFWLGFATTGDEDYHFNKFFAASVGALTPQQDRLNGDGTEKKSQEVCSAHPGHINGEDGKTLIWFNSGFKFCGQSDVVKYEDEVKKQEHLKFLKDAQSMREYYEGPIVLKNAIIPPFKNKLETWAENIIEEPRQGWHMEKGYCNSYLWCAYSSIGGLTNDGGDTTQTGQVFDFDKDSIDLFKYYGDVWVGNE</sequence>
<evidence type="ECO:0008006" key="15">
    <source>
        <dbReference type="Google" id="ProtNLM"/>
    </source>
</evidence>
<gene>
    <name evidence="13" type="ORF">CANTEDRAFT_137126</name>
</gene>
<dbReference type="SUPFAM" id="SSF53448">
    <property type="entry name" value="Nucleotide-diphospho-sugar transferases"/>
    <property type="match status" value="1"/>
</dbReference>
<keyword evidence="5" id="KW-0808">Transferase</keyword>
<dbReference type="Pfam" id="PF11051">
    <property type="entry name" value="Mannosyl_trans3"/>
    <property type="match status" value="1"/>
</dbReference>
<dbReference type="GeneID" id="18250039"/>
<keyword evidence="11" id="KW-0325">Glycoprotein</keyword>
<comment type="pathway">
    <text evidence="2">Protein modification; protein glycosylation.</text>
</comment>
<dbReference type="GO" id="GO:0000033">
    <property type="term" value="F:alpha-1,3-mannosyltransferase activity"/>
    <property type="evidence" value="ECO:0007669"/>
    <property type="project" value="TreeGrafter"/>
</dbReference>
<evidence type="ECO:0000313" key="14">
    <source>
        <dbReference type="Proteomes" id="UP000000707"/>
    </source>
</evidence>
<keyword evidence="6 12" id="KW-0812">Transmembrane</keyword>
<evidence type="ECO:0000313" key="13">
    <source>
        <dbReference type="EMBL" id="EGV60647.1"/>
    </source>
</evidence>
<dbReference type="STRING" id="590646.G3BF61"/>
<dbReference type="KEGG" id="cten:18250039"/>
<dbReference type="HOGENOM" id="CLU_015387_0_0_1"/>
<dbReference type="Proteomes" id="UP000000707">
    <property type="component" value="Unassembled WGS sequence"/>
</dbReference>
<comment type="similarity">
    <text evidence="3">Belongs to the MNN1/MNT family.</text>
</comment>
<comment type="subcellular location">
    <subcellularLocation>
        <location evidence="1">Golgi apparatus membrane</location>
        <topology evidence="1">Single-pass type II membrane protein</topology>
    </subcellularLocation>
</comment>
<evidence type="ECO:0000256" key="7">
    <source>
        <dbReference type="ARBA" id="ARBA00022968"/>
    </source>
</evidence>
<dbReference type="GO" id="GO:0000139">
    <property type="term" value="C:Golgi membrane"/>
    <property type="evidence" value="ECO:0007669"/>
    <property type="project" value="UniProtKB-SubCell"/>
</dbReference>
<keyword evidence="14" id="KW-1185">Reference proteome</keyword>
<dbReference type="eggNOG" id="ENOG502RZ48">
    <property type="taxonomic scope" value="Eukaryota"/>
</dbReference>